<comment type="similarity">
    <text evidence="1 5">Belongs to the universal ribosomal protein uL4 family.</text>
</comment>
<comment type="function">
    <text evidence="5">Forms part of the polypeptide exit tunnel.</text>
</comment>
<feature type="compositionally biased region" description="Basic and acidic residues" evidence="6">
    <location>
        <begin position="50"/>
        <end position="59"/>
    </location>
</feature>
<comment type="caution">
    <text evidence="7">The sequence shown here is derived from an EMBL/GenBank/DDBJ whole genome shotgun (WGS) entry which is preliminary data.</text>
</comment>
<protein>
    <recommendedName>
        <fullName evidence="4 5">Large ribosomal subunit protein uL4</fullName>
    </recommendedName>
</protein>
<keyword evidence="3 5" id="KW-0687">Ribonucleoprotein</keyword>
<evidence type="ECO:0000256" key="3">
    <source>
        <dbReference type="ARBA" id="ARBA00023274"/>
    </source>
</evidence>
<evidence type="ECO:0000256" key="6">
    <source>
        <dbReference type="SAM" id="MobiDB-lite"/>
    </source>
</evidence>
<evidence type="ECO:0000256" key="4">
    <source>
        <dbReference type="ARBA" id="ARBA00035244"/>
    </source>
</evidence>
<name>A0A1F8FI81_9BACT</name>
<proteinExistence type="inferred from homology"/>
<evidence type="ECO:0000256" key="1">
    <source>
        <dbReference type="ARBA" id="ARBA00010528"/>
    </source>
</evidence>
<dbReference type="InterPro" id="IPR023574">
    <property type="entry name" value="Ribosomal_uL4_dom_sf"/>
</dbReference>
<dbReference type="GO" id="GO:1990904">
    <property type="term" value="C:ribonucleoprotein complex"/>
    <property type="evidence" value="ECO:0007669"/>
    <property type="project" value="UniProtKB-KW"/>
</dbReference>
<sequence length="209" mass="23408">MMQTNLYNQIGDVVGQIELPDEVFGLKINQDLLHQAVVAQLGNSRQVLAHTKDRSEVRGGGKKPWRQKGTGRARHGSTRSPIWKGGGVTFGPTKERNFSKNINKKMKRKALFMALSGKAQDEQLKVLDNLNLENSKTKLVNKVLRNLVKTGTLILVTPSSDKNIERSARNLSYAKVLSAKSLNVLDILNHKYLFLLKDAIPVIKEHYVI</sequence>
<keyword evidence="5" id="KW-0699">rRNA-binding</keyword>
<dbReference type="PANTHER" id="PTHR10746">
    <property type="entry name" value="50S RIBOSOMAL PROTEIN L4"/>
    <property type="match status" value="1"/>
</dbReference>
<dbReference type="SUPFAM" id="SSF52166">
    <property type="entry name" value="Ribosomal protein L4"/>
    <property type="match status" value="1"/>
</dbReference>
<comment type="function">
    <text evidence="5">One of the primary rRNA binding proteins, this protein initially binds near the 5'-end of the 23S rRNA. It is important during the early stages of 50S assembly. It makes multiple contacts with different domains of the 23S rRNA in the assembled 50S subunit and ribosome.</text>
</comment>
<reference evidence="7 8" key="1">
    <citation type="journal article" date="2016" name="Nat. Commun.">
        <title>Thousands of microbial genomes shed light on interconnected biogeochemical processes in an aquifer system.</title>
        <authorList>
            <person name="Anantharaman K."/>
            <person name="Brown C.T."/>
            <person name="Hug L.A."/>
            <person name="Sharon I."/>
            <person name="Castelle C.J."/>
            <person name="Probst A.J."/>
            <person name="Thomas B.C."/>
            <person name="Singh A."/>
            <person name="Wilkins M.J."/>
            <person name="Karaoz U."/>
            <person name="Brodie E.L."/>
            <person name="Williams K.H."/>
            <person name="Hubbard S.S."/>
            <person name="Banfield J.F."/>
        </authorList>
    </citation>
    <scope>NUCLEOTIDE SEQUENCE [LARGE SCALE GENOMIC DNA]</scope>
</reference>
<dbReference type="InterPro" id="IPR002136">
    <property type="entry name" value="Ribosomal_uL4"/>
</dbReference>
<dbReference type="EMBL" id="MGJT01000013">
    <property type="protein sequence ID" value="OGN12817.1"/>
    <property type="molecule type" value="Genomic_DNA"/>
</dbReference>
<feature type="compositionally biased region" description="Basic residues" evidence="6">
    <location>
        <begin position="60"/>
        <end position="77"/>
    </location>
</feature>
<dbReference type="GO" id="GO:0005840">
    <property type="term" value="C:ribosome"/>
    <property type="evidence" value="ECO:0007669"/>
    <property type="project" value="UniProtKB-KW"/>
</dbReference>
<dbReference type="GO" id="GO:0006412">
    <property type="term" value="P:translation"/>
    <property type="evidence" value="ECO:0007669"/>
    <property type="project" value="UniProtKB-UniRule"/>
</dbReference>
<dbReference type="HAMAP" id="MF_01328_B">
    <property type="entry name" value="Ribosomal_uL4_B"/>
    <property type="match status" value="1"/>
</dbReference>
<evidence type="ECO:0000256" key="2">
    <source>
        <dbReference type="ARBA" id="ARBA00022980"/>
    </source>
</evidence>
<accession>A0A1F8FI81</accession>
<evidence type="ECO:0000256" key="5">
    <source>
        <dbReference type="HAMAP-Rule" id="MF_01328"/>
    </source>
</evidence>
<dbReference type="PANTHER" id="PTHR10746:SF6">
    <property type="entry name" value="LARGE RIBOSOMAL SUBUNIT PROTEIN UL4M"/>
    <property type="match status" value="1"/>
</dbReference>
<dbReference type="InterPro" id="IPR013005">
    <property type="entry name" value="Ribosomal_uL4-like"/>
</dbReference>
<keyword evidence="2 5" id="KW-0689">Ribosomal protein</keyword>
<comment type="subunit">
    <text evidence="5">Part of the 50S ribosomal subunit.</text>
</comment>
<dbReference type="AlphaFoldDB" id="A0A1F8FI81"/>
<dbReference type="Proteomes" id="UP000178197">
    <property type="component" value="Unassembled WGS sequence"/>
</dbReference>
<evidence type="ECO:0000313" key="8">
    <source>
        <dbReference type="Proteomes" id="UP000178197"/>
    </source>
</evidence>
<keyword evidence="5" id="KW-0694">RNA-binding</keyword>
<evidence type="ECO:0000313" key="7">
    <source>
        <dbReference type="EMBL" id="OGN12817.1"/>
    </source>
</evidence>
<gene>
    <name evidence="5" type="primary">rplD</name>
    <name evidence="7" type="ORF">A3C71_01215</name>
</gene>
<dbReference type="GO" id="GO:0019843">
    <property type="term" value="F:rRNA binding"/>
    <property type="evidence" value="ECO:0007669"/>
    <property type="project" value="UniProtKB-UniRule"/>
</dbReference>
<dbReference type="Gene3D" id="3.40.1370.10">
    <property type="match status" value="1"/>
</dbReference>
<feature type="region of interest" description="Disordered" evidence="6">
    <location>
        <begin position="49"/>
        <end position="82"/>
    </location>
</feature>
<dbReference type="NCBIfam" id="TIGR03953">
    <property type="entry name" value="rplD_bact"/>
    <property type="match status" value="1"/>
</dbReference>
<dbReference type="GO" id="GO:0003735">
    <property type="term" value="F:structural constituent of ribosome"/>
    <property type="evidence" value="ECO:0007669"/>
    <property type="project" value="InterPro"/>
</dbReference>
<dbReference type="Pfam" id="PF00573">
    <property type="entry name" value="Ribosomal_L4"/>
    <property type="match status" value="1"/>
</dbReference>
<organism evidence="7 8">
    <name type="scientific">Candidatus Yanofskybacteria bacterium RIFCSPHIGHO2_02_FULL_43_15c</name>
    <dbReference type="NCBI Taxonomy" id="1802679"/>
    <lineage>
        <taxon>Bacteria</taxon>
        <taxon>Candidatus Yanofskyibacteriota</taxon>
    </lineage>
</organism>